<reference evidence="1 2" key="1">
    <citation type="submission" date="2018-01" db="EMBL/GenBank/DDBJ databases">
        <title>Draft genome sequence of Streptomyces sp. 13K301.</title>
        <authorList>
            <person name="Sahin N."/>
            <person name="Saygin H."/>
            <person name="Ay H."/>
        </authorList>
    </citation>
    <scope>NUCLEOTIDE SEQUENCE [LARGE SCALE GENOMIC DNA]</scope>
    <source>
        <strain evidence="1 2">13K301</strain>
    </source>
</reference>
<evidence type="ECO:0000313" key="2">
    <source>
        <dbReference type="Proteomes" id="UP000235943"/>
    </source>
</evidence>
<proteinExistence type="predicted"/>
<keyword evidence="2" id="KW-1185">Reference proteome</keyword>
<accession>A0A2N8TRR7</accession>
<evidence type="ECO:0000313" key="1">
    <source>
        <dbReference type="EMBL" id="PNG21673.1"/>
    </source>
</evidence>
<dbReference type="Proteomes" id="UP000235943">
    <property type="component" value="Unassembled WGS sequence"/>
</dbReference>
<comment type="caution">
    <text evidence="1">The sequence shown here is derived from an EMBL/GenBank/DDBJ whole genome shotgun (WGS) entry which is preliminary data.</text>
</comment>
<dbReference type="EMBL" id="POUC01000078">
    <property type="protein sequence ID" value="PNG21673.1"/>
    <property type="molecule type" value="Genomic_DNA"/>
</dbReference>
<organism evidence="1 2">
    <name type="scientific">Streptomyces cahuitamycinicus</name>
    <dbReference type="NCBI Taxonomy" id="2070367"/>
    <lineage>
        <taxon>Bacteria</taxon>
        <taxon>Bacillati</taxon>
        <taxon>Actinomycetota</taxon>
        <taxon>Actinomycetes</taxon>
        <taxon>Kitasatosporales</taxon>
        <taxon>Streptomycetaceae</taxon>
        <taxon>Streptomyces</taxon>
    </lineage>
</organism>
<sequence length="149" mass="16015">MSTVRWAADAPTEPEFGVRRTLAGFPDGALAVHLEDGRGGTAVFPAHASPSGTEFVVRVPINGGRRLGRAGPLRAVRLAEPPAGLWAGQLRLGGWSWGLPPTPADLVPAKWRRRGLPWHAKPAADRGETFTLQVARTDLVRTVAHRLKP</sequence>
<gene>
    <name evidence="1" type="ORF">C1J00_13585</name>
</gene>
<protein>
    <submittedName>
        <fullName evidence="1">Uncharacterized protein</fullName>
    </submittedName>
</protein>
<name>A0A2N8TRR7_9ACTN</name>
<dbReference type="AlphaFoldDB" id="A0A2N8TRR7"/>